<evidence type="ECO:0000259" key="9">
    <source>
        <dbReference type="PROSITE" id="PS50928"/>
    </source>
</evidence>
<evidence type="ECO:0000313" key="10">
    <source>
        <dbReference type="EMBL" id="RLP79758.1"/>
    </source>
</evidence>
<keyword evidence="4 7" id="KW-0812">Transmembrane</keyword>
<dbReference type="Pfam" id="PF00528">
    <property type="entry name" value="BPD_transp_1"/>
    <property type="match status" value="1"/>
</dbReference>
<protein>
    <submittedName>
        <fullName evidence="10">Carbohydrate ABC transporter permease</fullName>
    </submittedName>
</protein>
<dbReference type="OrthoDB" id="3521657at2"/>
<feature type="transmembrane region" description="Helical" evidence="7">
    <location>
        <begin position="265"/>
        <end position="289"/>
    </location>
</feature>
<reference evidence="10 11" key="1">
    <citation type="submission" date="2018-10" db="EMBL/GenBank/DDBJ databases">
        <authorList>
            <person name="Li J."/>
        </authorList>
    </citation>
    <scope>NUCLEOTIDE SEQUENCE [LARGE SCALE GENOMIC DNA]</scope>
    <source>
        <strain evidence="10 11">JCM 11654</strain>
    </source>
</reference>
<feature type="domain" description="ABC transmembrane type-1" evidence="9">
    <location>
        <begin position="99"/>
        <end position="290"/>
    </location>
</feature>
<evidence type="ECO:0000313" key="11">
    <source>
        <dbReference type="Proteomes" id="UP000269438"/>
    </source>
</evidence>
<dbReference type="PROSITE" id="PS50928">
    <property type="entry name" value="ABC_TM1"/>
    <property type="match status" value="1"/>
</dbReference>
<dbReference type="Proteomes" id="UP000269438">
    <property type="component" value="Unassembled WGS sequence"/>
</dbReference>
<evidence type="ECO:0000256" key="3">
    <source>
        <dbReference type="ARBA" id="ARBA00022475"/>
    </source>
</evidence>
<dbReference type="PANTHER" id="PTHR43744:SF12">
    <property type="entry name" value="ABC TRANSPORTER PERMEASE PROTEIN MG189-RELATED"/>
    <property type="match status" value="1"/>
</dbReference>
<keyword evidence="11" id="KW-1185">Reference proteome</keyword>
<evidence type="ECO:0000256" key="5">
    <source>
        <dbReference type="ARBA" id="ARBA00022989"/>
    </source>
</evidence>
<name>A0A3L7AJI3_9MICO</name>
<feature type="transmembrane region" description="Helical" evidence="7">
    <location>
        <begin position="39"/>
        <end position="60"/>
    </location>
</feature>
<keyword evidence="6 7" id="KW-0472">Membrane</keyword>
<accession>A0A3L7AJI3</accession>
<keyword evidence="5 7" id="KW-1133">Transmembrane helix</keyword>
<evidence type="ECO:0000256" key="6">
    <source>
        <dbReference type="ARBA" id="ARBA00023136"/>
    </source>
</evidence>
<feature type="region of interest" description="Disordered" evidence="8">
    <location>
        <begin position="1"/>
        <end position="32"/>
    </location>
</feature>
<keyword evidence="3" id="KW-1003">Cell membrane</keyword>
<comment type="similarity">
    <text evidence="7">Belongs to the binding-protein-dependent transport system permease family.</text>
</comment>
<dbReference type="Gene3D" id="1.10.3720.10">
    <property type="entry name" value="MetI-like"/>
    <property type="match status" value="1"/>
</dbReference>
<evidence type="ECO:0000256" key="4">
    <source>
        <dbReference type="ARBA" id="ARBA00022692"/>
    </source>
</evidence>
<dbReference type="InterPro" id="IPR035906">
    <property type="entry name" value="MetI-like_sf"/>
</dbReference>
<feature type="transmembrane region" description="Helical" evidence="7">
    <location>
        <begin position="170"/>
        <end position="190"/>
    </location>
</feature>
<dbReference type="SUPFAM" id="SSF161098">
    <property type="entry name" value="MetI-like"/>
    <property type="match status" value="1"/>
</dbReference>
<gene>
    <name evidence="10" type="ORF">D9V34_14505</name>
</gene>
<feature type="transmembrane region" description="Helical" evidence="7">
    <location>
        <begin position="211"/>
        <end position="233"/>
    </location>
</feature>
<dbReference type="GO" id="GO:0005886">
    <property type="term" value="C:plasma membrane"/>
    <property type="evidence" value="ECO:0007669"/>
    <property type="project" value="UniProtKB-SubCell"/>
</dbReference>
<dbReference type="CDD" id="cd06261">
    <property type="entry name" value="TM_PBP2"/>
    <property type="match status" value="1"/>
</dbReference>
<sequence length="304" mass="33183">MTATQTRAETRTAASAPTPRAASAGRSPEASRGVGRPNFLAGLGGWIWLAIIILPVYYVVITSLKKQSDYFSTNPLLPPVNPTFENYALVLENQFVRYLINSAVVTVGSVIPILLVSFMASYALVRGKGRFINGANTLFLLGLAIPIQATIVPIYFMISKAGLYDSLLALILPSIAFAIPLSVIILNTFMRNVPTELFESMRLDGCSHWQMLWRLALPLTKPALMTVGIYQGLQVWNGFLFPLVLTQSPDNRVLPLSLWAFQGEFTINIPAILASVILSTLPLLALYLVGRRQLLSGLTAGFGK</sequence>
<dbReference type="EMBL" id="RCUY01000014">
    <property type="protein sequence ID" value="RLP79758.1"/>
    <property type="molecule type" value="Genomic_DNA"/>
</dbReference>
<feature type="transmembrane region" description="Helical" evidence="7">
    <location>
        <begin position="98"/>
        <end position="125"/>
    </location>
</feature>
<dbReference type="InterPro" id="IPR000515">
    <property type="entry name" value="MetI-like"/>
</dbReference>
<evidence type="ECO:0000256" key="7">
    <source>
        <dbReference type="RuleBase" id="RU363032"/>
    </source>
</evidence>
<feature type="transmembrane region" description="Helical" evidence="7">
    <location>
        <begin position="137"/>
        <end position="158"/>
    </location>
</feature>
<proteinExistence type="inferred from homology"/>
<dbReference type="PANTHER" id="PTHR43744">
    <property type="entry name" value="ABC TRANSPORTER PERMEASE PROTEIN MG189-RELATED-RELATED"/>
    <property type="match status" value="1"/>
</dbReference>
<comment type="caution">
    <text evidence="10">The sequence shown here is derived from an EMBL/GenBank/DDBJ whole genome shotgun (WGS) entry which is preliminary data.</text>
</comment>
<evidence type="ECO:0000256" key="1">
    <source>
        <dbReference type="ARBA" id="ARBA00004651"/>
    </source>
</evidence>
<keyword evidence="2 7" id="KW-0813">Transport</keyword>
<dbReference type="AlphaFoldDB" id="A0A3L7AJI3"/>
<evidence type="ECO:0000256" key="2">
    <source>
        <dbReference type="ARBA" id="ARBA00022448"/>
    </source>
</evidence>
<dbReference type="RefSeq" id="WP_121689208.1">
    <property type="nucleotide sequence ID" value="NZ_RCUY01000014.1"/>
</dbReference>
<feature type="compositionally biased region" description="Low complexity" evidence="8">
    <location>
        <begin position="1"/>
        <end position="28"/>
    </location>
</feature>
<evidence type="ECO:0000256" key="8">
    <source>
        <dbReference type="SAM" id="MobiDB-lite"/>
    </source>
</evidence>
<organism evidence="10 11">
    <name type="scientific">Mycetocola lacteus</name>
    <dbReference type="NCBI Taxonomy" id="76637"/>
    <lineage>
        <taxon>Bacteria</taxon>
        <taxon>Bacillati</taxon>
        <taxon>Actinomycetota</taxon>
        <taxon>Actinomycetes</taxon>
        <taxon>Micrococcales</taxon>
        <taxon>Microbacteriaceae</taxon>
        <taxon>Mycetocola</taxon>
    </lineage>
</organism>
<comment type="subcellular location">
    <subcellularLocation>
        <location evidence="1 7">Cell membrane</location>
        <topology evidence="1 7">Multi-pass membrane protein</topology>
    </subcellularLocation>
</comment>
<dbReference type="GO" id="GO:0055085">
    <property type="term" value="P:transmembrane transport"/>
    <property type="evidence" value="ECO:0007669"/>
    <property type="project" value="InterPro"/>
</dbReference>